<evidence type="ECO:0000313" key="2">
    <source>
        <dbReference type="EMBL" id="KDR79338.1"/>
    </source>
</evidence>
<keyword evidence="3" id="KW-1185">Reference proteome</keyword>
<dbReference type="STRING" id="685588.A0A067TK38"/>
<proteinExistence type="predicted"/>
<accession>A0A067TK38</accession>
<dbReference type="AlphaFoldDB" id="A0A067TK38"/>
<gene>
    <name evidence="2" type="ORF">GALMADRAFT_1234875</name>
</gene>
<dbReference type="Proteomes" id="UP000027222">
    <property type="component" value="Unassembled WGS sequence"/>
</dbReference>
<protein>
    <submittedName>
        <fullName evidence="2">Uncharacterized protein</fullName>
    </submittedName>
</protein>
<dbReference type="EMBL" id="KL142373">
    <property type="protein sequence ID" value="KDR79338.1"/>
    <property type="molecule type" value="Genomic_DNA"/>
</dbReference>
<dbReference type="OrthoDB" id="3222453at2759"/>
<organism evidence="2 3">
    <name type="scientific">Galerina marginata (strain CBS 339.88)</name>
    <dbReference type="NCBI Taxonomy" id="685588"/>
    <lineage>
        <taxon>Eukaryota</taxon>
        <taxon>Fungi</taxon>
        <taxon>Dikarya</taxon>
        <taxon>Basidiomycota</taxon>
        <taxon>Agaricomycotina</taxon>
        <taxon>Agaricomycetes</taxon>
        <taxon>Agaricomycetidae</taxon>
        <taxon>Agaricales</taxon>
        <taxon>Agaricineae</taxon>
        <taxon>Strophariaceae</taxon>
        <taxon>Galerina</taxon>
    </lineage>
</organism>
<feature type="region of interest" description="Disordered" evidence="1">
    <location>
        <begin position="380"/>
        <end position="404"/>
    </location>
</feature>
<name>A0A067TK38_GALM3</name>
<evidence type="ECO:0000256" key="1">
    <source>
        <dbReference type="SAM" id="MobiDB-lite"/>
    </source>
</evidence>
<evidence type="ECO:0000313" key="3">
    <source>
        <dbReference type="Proteomes" id="UP000027222"/>
    </source>
</evidence>
<dbReference type="HOGENOM" id="CLU_681599_0_0_1"/>
<reference evidence="3" key="1">
    <citation type="journal article" date="2014" name="Proc. Natl. Acad. Sci. U.S.A.">
        <title>Extensive sampling of basidiomycete genomes demonstrates inadequacy of the white-rot/brown-rot paradigm for wood decay fungi.</title>
        <authorList>
            <person name="Riley R."/>
            <person name="Salamov A.A."/>
            <person name="Brown D.W."/>
            <person name="Nagy L.G."/>
            <person name="Floudas D."/>
            <person name="Held B.W."/>
            <person name="Levasseur A."/>
            <person name="Lombard V."/>
            <person name="Morin E."/>
            <person name="Otillar R."/>
            <person name="Lindquist E.A."/>
            <person name="Sun H."/>
            <person name="LaButti K.M."/>
            <person name="Schmutz J."/>
            <person name="Jabbour D."/>
            <person name="Luo H."/>
            <person name="Baker S.E."/>
            <person name="Pisabarro A.G."/>
            <person name="Walton J.D."/>
            <person name="Blanchette R.A."/>
            <person name="Henrissat B."/>
            <person name="Martin F."/>
            <person name="Cullen D."/>
            <person name="Hibbett D.S."/>
            <person name="Grigoriev I.V."/>
        </authorList>
    </citation>
    <scope>NUCLEOTIDE SEQUENCE [LARGE SCALE GENOMIC DNA]</scope>
    <source>
        <strain evidence="3">CBS 339.88</strain>
    </source>
</reference>
<sequence>MPGPNNPSPTPSEFFSRAQNASLHDSILSNTSGHLISVRVVNHFPEGNFQPLAQLSSANQDLQPPSGQMIEDYLDIHGHCAPPKSNNPFAVYGNDLEVKTTTDPPCTHSSNLSYSVPSQFLGDGPLQHLLPNTTRLGSWSSTNGSLVSLIPDNESDFPPSETLSRYSSSDEVYVKAMLSLRRGYPLPAPQPISSLPVEKRRVGTIIGDVGTIRDDGSFDYLFNPLLSTTDPRNPPDLPTAFKDVSPPVTRTSQVRSAINSRTAVCSLGSHCNTNHETMELSISHTSNNGALLFLPDGASQEDLINCGAIKQFIIKYAETWISYAISTGRDIDSNSLYFVTGCTKTGDWGMATFNPWKESNLKLGQSTHPNDPRYIWERSHGCGMARTGPGPDEELDNEGGIPQN</sequence>